<dbReference type="Gene3D" id="3.20.20.140">
    <property type="entry name" value="Metal-dependent hydrolases"/>
    <property type="match status" value="1"/>
</dbReference>
<organism evidence="2 3">
    <name type="scientific">Salinigranum rubrum</name>
    <dbReference type="NCBI Taxonomy" id="755307"/>
    <lineage>
        <taxon>Archaea</taxon>
        <taxon>Methanobacteriati</taxon>
        <taxon>Methanobacteriota</taxon>
        <taxon>Stenosarchaea group</taxon>
        <taxon>Halobacteria</taxon>
        <taxon>Halobacteriales</taxon>
        <taxon>Haloferacaceae</taxon>
        <taxon>Salinigranum</taxon>
    </lineage>
</organism>
<gene>
    <name evidence="2" type="ORF">C2R22_20520</name>
</gene>
<dbReference type="GO" id="GO:0004534">
    <property type="term" value="F:5'-3' RNA exonuclease activity"/>
    <property type="evidence" value="ECO:0007669"/>
    <property type="project" value="TreeGrafter"/>
</dbReference>
<reference evidence="2 3" key="1">
    <citation type="submission" date="2018-01" db="EMBL/GenBank/DDBJ databases">
        <title>Complete genome sequence of Salinigranum rubrum GX10T, an extremely halophilic archaeon isolated from a marine solar saltern.</title>
        <authorList>
            <person name="Han S."/>
        </authorList>
    </citation>
    <scope>NUCLEOTIDE SEQUENCE [LARGE SCALE GENOMIC DNA]</scope>
    <source>
        <strain evidence="2 3">GX10</strain>
    </source>
</reference>
<dbReference type="PANTHER" id="PTHR42924">
    <property type="entry name" value="EXONUCLEASE"/>
    <property type="match status" value="1"/>
</dbReference>
<dbReference type="RefSeq" id="WP_103427425.1">
    <property type="nucleotide sequence ID" value="NZ_CP026309.1"/>
</dbReference>
<dbReference type="InterPro" id="IPR016195">
    <property type="entry name" value="Pol/histidinol_Pase-like"/>
</dbReference>
<dbReference type="Pfam" id="PF02811">
    <property type="entry name" value="PHP"/>
    <property type="match status" value="1"/>
</dbReference>
<dbReference type="InterPro" id="IPR052018">
    <property type="entry name" value="PHP_domain"/>
</dbReference>
<dbReference type="AlphaFoldDB" id="A0A2I8VPA1"/>
<evidence type="ECO:0000259" key="1">
    <source>
        <dbReference type="SMART" id="SM00481"/>
    </source>
</evidence>
<dbReference type="GeneID" id="35594530"/>
<dbReference type="Proteomes" id="UP000236584">
    <property type="component" value="Chromosome"/>
</dbReference>
<evidence type="ECO:0000313" key="2">
    <source>
        <dbReference type="EMBL" id="AUV83736.1"/>
    </source>
</evidence>
<protein>
    <submittedName>
        <fullName evidence="2">Histidinol-phosphatase</fullName>
    </submittedName>
</protein>
<evidence type="ECO:0000313" key="3">
    <source>
        <dbReference type="Proteomes" id="UP000236584"/>
    </source>
</evidence>
<dbReference type="KEGG" id="srub:C2R22_20520"/>
<keyword evidence="3" id="KW-1185">Reference proteome</keyword>
<dbReference type="SUPFAM" id="SSF89550">
    <property type="entry name" value="PHP domain-like"/>
    <property type="match status" value="1"/>
</dbReference>
<feature type="domain" description="Polymerase/histidinol phosphatase N-terminal" evidence="1">
    <location>
        <begin position="6"/>
        <end position="72"/>
    </location>
</feature>
<name>A0A2I8VPA1_9EURY</name>
<sequence>MRRLRLDLHVHTEDSYDADEPVERMLERAAAVGLDGVVVTDHDAIRESRRAAALAPSYGLVGLPGVEVSTADGHLLALGVDDRPPRADPLSTTVDRVHAQGGVAVVPHPFQRSRHGARRDAIVAADPDAVEVYNAHTLVGLRNRQTRTFAREYDFPGVGASDAHSAPLVGKAYTELRVEETTGKGILDAIRAGRTRVVGQRTSTRQYVRKYVSNAAIRAASVR</sequence>
<accession>A0A2I8VPA1</accession>
<dbReference type="InterPro" id="IPR004013">
    <property type="entry name" value="PHP_dom"/>
</dbReference>
<dbReference type="NCBIfam" id="NF038032">
    <property type="entry name" value="CehA_McbA_metalo"/>
    <property type="match status" value="1"/>
</dbReference>
<dbReference type="OrthoDB" id="50465at2157"/>
<dbReference type="Pfam" id="PF13263">
    <property type="entry name" value="PHP_C"/>
    <property type="match status" value="1"/>
</dbReference>
<dbReference type="PANTHER" id="PTHR42924:SF3">
    <property type="entry name" value="POLYMERASE_HISTIDINOL PHOSPHATASE N-TERMINAL DOMAIN-CONTAINING PROTEIN"/>
    <property type="match status" value="1"/>
</dbReference>
<proteinExistence type="predicted"/>
<dbReference type="EMBL" id="CP026309">
    <property type="protein sequence ID" value="AUV83736.1"/>
    <property type="molecule type" value="Genomic_DNA"/>
</dbReference>
<dbReference type="SMART" id="SM00481">
    <property type="entry name" value="POLIIIAc"/>
    <property type="match status" value="1"/>
</dbReference>
<dbReference type="CDD" id="cd07432">
    <property type="entry name" value="PHP_HisPPase"/>
    <property type="match status" value="1"/>
</dbReference>
<dbReference type="InterPro" id="IPR003141">
    <property type="entry name" value="Pol/His_phosphatase_N"/>
</dbReference>
<dbReference type="GO" id="GO:0035312">
    <property type="term" value="F:5'-3' DNA exonuclease activity"/>
    <property type="evidence" value="ECO:0007669"/>
    <property type="project" value="TreeGrafter"/>
</dbReference>